<dbReference type="InterPro" id="IPR000463">
    <property type="entry name" value="Fatty_acid-bd"/>
</dbReference>
<evidence type="ECO:0000256" key="1">
    <source>
        <dbReference type="SAM" id="MobiDB-lite"/>
    </source>
</evidence>
<protein>
    <recommendedName>
        <fullName evidence="2">Cytosolic fatty-acid binding proteins domain-containing protein</fullName>
    </recommendedName>
</protein>
<dbReference type="AlphaFoldDB" id="A0A8J6HDT7"/>
<comment type="caution">
    <text evidence="3">The sequence shown here is derived from an EMBL/GenBank/DDBJ whole genome shotgun (WGS) entry which is preliminary data.</text>
</comment>
<evidence type="ECO:0000259" key="2">
    <source>
        <dbReference type="PROSITE" id="PS00214"/>
    </source>
</evidence>
<dbReference type="PROSITE" id="PS00214">
    <property type="entry name" value="FABP"/>
    <property type="match status" value="1"/>
</dbReference>
<sequence>MTGIDLSYAPATRHATVVTVISAPRFFLRRRRVLLIFELSFSGRKSKSEYNATGPKTPKTTQTVILTYDHPSFQAKRQGGLDAQNLGKIGQSCTIQSKTRICGASRPEGPDELSRGGCVRAARNEPTSSCRPLAGMLGPVGGGGHALDSLRISAENREKCHSDCEKLPGVGRMRMRGSIVESATYGEDGKFDCIIIEDNDEKRMSERKRSVYRGRKDCSWGWRVDYNLKFLIEKQELKRCRFDGMEYLGQDATASRPDLINYQIYNTRLDGMLSYIDDKFYVPLFHVKYYNNCKKYILIVTGVLALAGSPGGFVAPAAEPEKSLRTASGPERACTGGRSCHTANRVAPHPHRRRIRNRSTTRATTVFAKGFFQLNSAEMVDAHLGKKYKLATSENFDEFMKALGSICYLAHLPLPRYHFLRRYRSKLNTALQSKAAFVHLNCIV</sequence>
<reference evidence="3" key="2">
    <citation type="submission" date="2021-08" db="EMBL/GenBank/DDBJ databases">
        <authorList>
            <person name="Eriksson T."/>
        </authorList>
    </citation>
    <scope>NUCLEOTIDE SEQUENCE</scope>
    <source>
        <strain evidence="3">Stoneville</strain>
        <tissue evidence="3">Whole head</tissue>
    </source>
</reference>
<dbReference type="EMBL" id="JABDTM020025856">
    <property type="protein sequence ID" value="KAH0812686.1"/>
    <property type="molecule type" value="Genomic_DNA"/>
</dbReference>
<organism evidence="3 4">
    <name type="scientific">Tenebrio molitor</name>
    <name type="common">Yellow mealworm beetle</name>
    <dbReference type="NCBI Taxonomy" id="7067"/>
    <lineage>
        <taxon>Eukaryota</taxon>
        <taxon>Metazoa</taxon>
        <taxon>Ecdysozoa</taxon>
        <taxon>Arthropoda</taxon>
        <taxon>Hexapoda</taxon>
        <taxon>Insecta</taxon>
        <taxon>Pterygota</taxon>
        <taxon>Neoptera</taxon>
        <taxon>Endopterygota</taxon>
        <taxon>Coleoptera</taxon>
        <taxon>Polyphaga</taxon>
        <taxon>Cucujiformia</taxon>
        <taxon>Tenebrionidae</taxon>
        <taxon>Tenebrio</taxon>
    </lineage>
</organism>
<accession>A0A8J6HDT7</accession>
<feature type="domain" description="Cytosolic fatty-acid binding proteins" evidence="2">
    <location>
        <begin position="386"/>
        <end position="403"/>
    </location>
</feature>
<gene>
    <name evidence="3" type="ORF">GEV33_010107</name>
</gene>
<proteinExistence type="predicted"/>
<evidence type="ECO:0000313" key="4">
    <source>
        <dbReference type="Proteomes" id="UP000719412"/>
    </source>
</evidence>
<dbReference type="Proteomes" id="UP000719412">
    <property type="component" value="Unassembled WGS sequence"/>
</dbReference>
<keyword evidence="4" id="KW-1185">Reference proteome</keyword>
<reference evidence="3" key="1">
    <citation type="journal article" date="2020" name="J Insects Food Feed">
        <title>The yellow mealworm (Tenebrio molitor) genome: a resource for the emerging insects as food and feed industry.</title>
        <authorList>
            <person name="Eriksson T."/>
            <person name="Andere A."/>
            <person name="Kelstrup H."/>
            <person name="Emery V."/>
            <person name="Picard C."/>
        </authorList>
    </citation>
    <scope>NUCLEOTIDE SEQUENCE</scope>
    <source>
        <strain evidence="3">Stoneville</strain>
        <tissue evidence="3">Whole head</tissue>
    </source>
</reference>
<evidence type="ECO:0000313" key="3">
    <source>
        <dbReference type="EMBL" id="KAH0812686.1"/>
    </source>
</evidence>
<name>A0A8J6HDT7_TENMO</name>
<feature type="region of interest" description="Disordered" evidence="1">
    <location>
        <begin position="323"/>
        <end position="348"/>
    </location>
</feature>
<dbReference type="GO" id="GO:0008289">
    <property type="term" value="F:lipid binding"/>
    <property type="evidence" value="ECO:0007669"/>
    <property type="project" value="InterPro"/>
</dbReference>